<comment type="caution">
    <text evidence="1">The sequence shown here is derived from an EMBL/GenBank/DDBJ whole genome shotgun (WGS) entry which is preliminary data.</text>
</comment>
<evidence type="ECO:0000313" key="2">
    <source>
        <dbReference type="Proteomes" id="UP001162483"/>
    </source>
</evidence>
<keyword evidence="2" id="KW-1185">Reference proteome</keyword>
<feature type="non-terminal residue" evidence="1">
    <location>
        <position position="1"/>
    </location>
</feature>
<dbReference type="Proteomes" id="UP001162483">
    <property type="component" value="Unassembled WGS sequence"/>
</dbReference>
<reference evidence="1" key="1">
    <citation type="submission" date="2023-05" db="EMBL/GenBank/DDBJ databases">
        <authorList>
            <person name="Stuckert A."/>
        </authorList>
    </citation>
    <scope>NUCLEOTIDE SEQUENCE</scope>
</reference>
<protein>
    <submittedName>
        <fullName evidence="1">Uncharacterized protein</fullName>
    </submittedName>
</protein>
<sequence>ACVPLMATAVNHRVAAGESLLAPRDHRGTLKGERSVCKKYRSLPCQHQHAALHCSA</sequence>
<evidence type="ECO:0000313" key="1">
    <source>
        <dbReference type="EMBL" id="CAI9589778.1"/>
    </source>
</evidence>
<gene>
    <name evidence="1" type="ORF">SPARVUS_LOCUS10947024</name>
</gene>
<name>A0ABN9EZ40_9NEOB</name>
<proteinExistence type="predicted"/>
<accession>A0ABN9EZ40</accession>
<dbReference type="EMBL" id="CATNWA010016091">
    <property type="protein sequence ID" value="CAI9589778.1"/>
    <property type="molecule type" value="Genomic_DNA"/>
</dbReference>
<organism evidence="1 2">
    <name type="scientific">Staurois parvus</name>
    <dbReference type="NCBI Taxonomy" id="386267"/>
    <lineage>
        <taxon>Eukaryota</taxon>
        <taxon>Metazoa</taxon>
        <taxon>Chordata</taxon>
        <taxon>Craniata</taxon>
        <taxon>Vertebrata</taxon>
        <taxon>Euteleostomi</taxon>
        <taxon>Amphibia</taxon>
        <taxon>Batrachia</taxon>
        <taxon>Anura</taxon>
        <taxon>Neobatrachia</taxon>
        <taxon>Ranoidea</taxon>
        <taxon>Ranidae</taxon>
        <taxon>Staurois</taxon>
    </lineage>
</organism>